<feature type="non-terminal residue" evidence="1">
    <location>
        <position position="79"/>
    </location>
</feature>
<gene>
    <name evidence="1" type="ORF">METZ01_LOCUS314015</name>
</gene>
<dbReference type="AlphaFoldDB" id="A0A382NNJ5"/>
<name>A0A382NNJ5_9ZZZZ</name>
<organism evidence="1">
    <name type="scientific">marine metagenome</name>
    <dbReference type="NCBI Taxonomy" id="408172"/>
    <lineage>
        <taxon>unclassified sequences</taxon>
        <taxon>metagenomes</taxon>
        <taxon>ecological metagenomes</taxon>
    </lineage>
</organism>
<sequence>MGELSNYLDIALGVVKEGASVFTKNISKFNQLEGNIGREVKIRADRELNDLLIKELSNRSLFNIISEEKHENTIQKKEY</sequence>
<protein>
    <submittedName>
        <fullName evidence="1">Uncharacterized protein</fullName>
    </submittedName>
</protein>
<reference evidence="1" key="1">
    <citation type="submission" date="2018-05" db="EMBL/GenBank/DDBJ databases">
        <authorList>
            <person name="Lanie J.A."/>
            <person name="Ng W.-L."/>
            <person name="Kazmierczak K.M."/>
            <person name="Andrzejewski T.M."/>
            <person name="Davidsen T.M."/>
            <person name="Wayne K.J."/>
            <person name="Tettelin H."/>
            <person name="Glass J.I."/>
            <person name="Rusch D."/>
            <person name="Podicherti R."/>
            <person name="Tsui H.-C.T."/>
            <person name="Winkler M.E."/>
        </authorList>
    </citation>
    <scope>NUCLEOTIDE SEQUENCE</scope>
</reference>
<proteinExistence type="predicted"/>
<dbReference type="EMBL" id="UINC01100814">
    <property type="protein sequence ID" value="SVC61161.1"/>
    <property type="molecule type" value="Genomic_DNA"/>
</dbReference>
<accession>A0A382NNJ5</accession>
<evidence type="ECO:0000313" key="1">
    <source>
        <dbReference type="EMBL" id="SVC61161.1"/>
    </source>
</evidence>